<evidence type="ECO:0000313" key="3">
    <source>
        <dbReference type="Proteomes" id="UP001159427"/>
    </source>
</evidence>
<reference evidence="2 3" key="1">
    <citation type="submission" date="2022-05" db="EMBL/GenBank/DDBJ databases">
        <authorList>
            <consortium name="Genoscope - CEA"/>
            <person name="William W."/>
        </authorList>
    </citation>
    <scope>NUCLEOTIDE SEQUENCE [LARGE SCALE GENOMIC DNA]</scope>
</reference>
<keyword evidence="3" id="KW-1185">Reference proteome</keyword>
<sequence>MSNKCLVLIISVAFVGVTLYTFFLCMFLLRNCFLEECTRYYTPGTDRHPPAPTPTMNLSKAFKPDKVNCDLTQDEFQSPSLEDVIHALASKENPGISSISGLALYFNLNNACQPLGDVSKASVQVYKFALVTLVNETACPLQRLALNAQNTGYAVLVHFFVTRYLDTHHKYKLINLPKTIPSEEKVVIPVATVGMCWNESKLNLDGVRWTVVSAVDELMLSKADRTIVEISVKVPLDDPDRNELKKMEGYLKYLFAWLLVGPLVYFVVWMRSSGRQPNQQRGNGVETAAEMETRIMEEGELPLLNGVLYGSNTRQRRSIIVRKCFYKVLVGLCYLILIVAALPVGISSGGLSFFRFDQGDNSFPEDNYFLNPFKCKSGERNFSYMENRTVLVAYNVPFPLTRFVALWWSPFQLFCFFLYSYFARKTTWTVLSNYPKVIRSDWFSSNIYLLVLALIVPFSPYPDFCSLYFANNNVLCTVCNVLFIVILDKHEAVTRYILFLSVCVICAYIESDIVALVYYILNSTGSLVDVKLTALRTAAIGLTLSVSLNSSMHIIRKLWKPQESLFEGLSEK</sequence>
<name>A0ABN8LSX0_9CNID</name>
<gene>
    <name evidence="2" type="ORF">PEVE_00006839</name>
</gene>
<feature type="transmembrane region" description="Helical" evidence="1">
    <location>
        <begin position="404"/>
        <end position="422"/>
    </location>
</feature>
<feature type="transmembrane region" description="Helical" evidence="1">
    <location>
        <begin position="533"/>
        <end position="555"/>
    </location>
</feature>
<protein>
    <submittedName>
        <fullName evidence="2">Uncharacterized protein</fullName>
    </submittedName>
</protein>
<proteinExistence type="predicted"/>
<feature type="transmembrane region" description="Helical" evidence="1">
    <location>
        <begin position="443"/>
        <end position="461"/>
    </location>
</feature>
<comment type="caution">
    <text evidence="2">The sequence shown here is derived from an EMBL/GenBank/DDBJ whole genome shotgun (WGS) entry which is preliminary data.</text>
</comment>
<feature type="transmembrane region" description="Helical" evidence="1">
    <location>
        <begin position="324"/>
        <end position="346"/>
    </location>
</feature>
<keyword evidence="1" id="KW-1133">Transmembrane helix</keyword>
<accession>A0ABN8LSX0</accession>
<feature type="transmembrane region" description="Helical" evidence="1">
    <location>
        <begin position="496"/>
        <end position="521"/>
    </location>
</feature>
<dbReference type="Proteomes" id="UP001159427">
    <property type="component" value="Unassembled WGS sequence"/>
</dbReference>
<feature type="transmembrane region" description="Helical" evidence="1">
    <location>
        <begin position="467"/>
        <end position="487"/>
    </location>
</feature>
<feature type="transmembrane region" description="Helical" evidence="1">
    <location>
        <begin position="250"/>
        <end position="270"/>
    </location>
</feature>
<evidence type="ECO:0000256" key="1">
    <source>
        <dbReference type="SAM" id="Phobius"/>
    </source>
</evidence>
<dbReference type="EMBL" id="CALNXI010000145">
    <property type="protein sequence ID" value="CAH3020364.1"/>
    <property type="molecule type" value="Genomic_DNA"/>
</dbReference>
<organism evidence="2 3">
    <name type="scientific">Porites evermanni</name>
    <dbReference type="NCBI Taxonomy" id="104178"/>
    <lineage>
        <taxon>Eukaryota</taxon>
        <taxon>Metazoa</taxon>
        <taxon>Cnidaria</taxon>
        <taxon>Anthozoa</taxon>
        <taxon>Hexacorallia</taxon>
        <taxon>Scleractinia</taxon>
        <taxon>Fungiina</taxon>
        <taxon>Poritidae</taxon>
        <taxon>Porites</taxon>
    </lineage>
</organism>
<keyword evidence="1" id="KW-0472">Membrane</keyword>
<feature type="transmembrane region" description="Helical" evidence="1">
    <location>
        <begin position="7"/>
        <end position="29"/>
    </location>
</feature>
<evidence type="ECO:0000313" key="2">
    <source>
        <dbReference type="EMBL" id="CAH3020364.1"/>
    </source>
</evidence>
<keyword evidence="1" id="KW-0812">Transmembrane</keyword>